<dbReference type="Proteomes" id="UP000694892">
    <property type="component" value="Chromosome 3S"/>
</dbReference>
<proteinExistence type="predicted"/>
<protein>
    <submittedName>
        <fullName evidence="2">Uncharacterized protein</fullName>
    </submittedName>
</protein>
<gene>
    <name evidence="2" type="ORF">XELAEV_18020379mg</name>
</gene>
<feature type="region of interest" description="Disordered" evidence="1">
    <location>
        <begin position="29"/>
        <end position="51"/>
    </location>
</feature>
<reference evidence="3" key="1">
    <citation type="journal article" date="2016" name="Nature">
        <title>Genome evolution in the allotetraploid frog Xenopus laevis.</title>
        <authorList>
            <person name="Session A.M."/>
            <person name="Uno Y."/>
            <person name="Kwon T."/>
            <person name="Chapman J.A."/>
            <person name="Toyoda A."/>
            <person name="Takahashi S."/>
            <person name="Fukui A."/>
            <person name="Hikosaka A."/>
            <person name="Suzuki A."/>
            <person name="Kondo M."/>
            <person name="van Heeringen S.J."/>
            <person name="Quigley I."/>
            <person name="Heinz S."/>
            <person name="Ogino H."/>
            <person name="Ochi H."/>
            <person name="Hellsten U."/>
            <person name="Lyons J.B."/>
            <person name="Simakov O."/>
            <person name="Putnam N."/>
            <person name="Stites J."/>
            <person name="Kuroki Y."/>
            <person name="Tanaka T."/>
            <person name="Michiue T."/>
            <person name="Watanabe M."/>
            <person name="Bogdanovic O."/>
            <person name="Lister R."/>
            <person name="Georgiou G."/>
            <person name="Paranjpe S.S."/>
            <person name="van Kruijsbergen I."/>
            <person name="Shu S."/>
            <person name="Carlson J."/>
            <person name="Kinoshita T."/>
            <person name="Ohta Y."/>
            <person name="Mawaribuchi S."/>
            <person name="Jenkins J."/>
            <person name="Grimwood J."/>
            <person name="Schmutz J."/>
            <person name="Mitros T."/>
            <person name="Mozaffari S.V."/>
            <person name="Suzuki Y."/>
            <person name="Haramoto Y."/>
            <person name="Yamamoto T.S."/>
            <person name="Takagi C."/>
            <person name="Heald R."/>
            <person name="Miller K."/>
            <person name="Haudenschild C."/>
            <person name="Kitzman J."/>
            <person name="Nakayama T."/>
            <person name="Izutsu Y."/>
            <person name="Robert J."/>
            <person name="Fortriede J."/>
            <person name="Burns K."/>
            <person name="Lotay V."/>
            <person name="Karimi K."/>
            <person name="Yasuoka Y."/>
            <person name="Dichmann D.S."/>
            <person name="Flajnik M.F."/>
            <person name="Houston D.W."/>
            <person name="Shendure J."/>
            <person name="DuPasquier L."/>
            <person name="Vize P.D."/>
            <person name="Zorn A.M."/>
            <person name="Ito M."/>
            <person name="Marcotte E.M."/>
            <person name="Wallingford J.B."/>
            <person name="Ito Y."/>
            <person name="Asashima M."/>
            <person name="Ueno N."/>
            <person name="Matsuda Y."/>
            <person name="Veenstra G.J."/>
            <person name="Fujiyama A."/>
            <person name="Harland R.M."/>
            <person name="Taira M."/>
            <person name="Rokhsar D.S."/>
        </authorList>
    </citation>
    <scope>NUCLEOTIDE SEQUENCE [LARGE SCALE GENOMIC DNA]</scope>
    <source>
        <strain evidence="3">J</strain>
    </source>
</reference>
<evidence type="ECO:0000313" key="2">
    <source>
        <dbReference type="EMBL" id="OCT86691.1"/>
    </source>
</evidence>
<dbReference type="AlphaFoldDB" id="A0A974D9L5"/>
<evidence type="ECO:0000256" key="1">
    <source>
        <dbReference type="SAM" id="MobiDB-lite"/>
    </source>
</evidence>
<sequence>MKNASAKAGSTPAHVLSANIQTRNIRVQRKKKAKLCRQTSQAHRDGKVQGRSYFSKSSKQLSYSFLMHFKTQVINLPLLGIYHVFPNIMNCYQAA</sequence>
<name>A0A974D9L5_XENLA</name>
<accession>A0A974D9L5</accession>
<organism evidence="2 3">
    <name type="scientific">Xenopus laevis</name>
    <name type="common">African clawed frog</name>
    <dbReference type="NCBI Taxonomy" id="8355"/>
    <lineage>
        <taxon>Eukaryota</taxon>
        <taxon>Metazoa</taxon>
        <taxon>Chordata</taxon>
        <taxon>Craniata</taxon>
        <taxon>Vertebrata</taxon>
        <taxon>Euteleostomi</taxon>
        <taxon>Amphibia</taxon>
        <taxon>Batrachia</taxon>
        <taxon>Anura</taxon>
        <taxon>Pipoidea</taxon>
        <taxon>Pipidae</taxon>
        <taxon>Xenopodinae</taxon>
        <taxon>Xenopus</taxon>
        <taxon>Xenopus</taxon>
    </lineage>
</organism>
<dbReference type="EMBL" id="CM004471">
    <property type="protein sequence ID" value="OCT86691.1"/>
    <property type="molecule type" value="Genomic_DNA"/>
</dbReference>
<evidence type="ECO:0000313" key="3">
    <source>
        <dbReference type="Proteomes" id="UP000694892"/>
    </source>
</evidence>